<dbReference type="Proteomes" id="UP001589896">
    <property type="component" value="Unassembled WGS sequence"/>
</dbReference>
<dbReference type="Pfam" id="PF02720">
    <property type="entry name" value="DUF222"/>
    <property type="match status" value="1"/>
</dbReference>
<sequence>MEETTTTETPGGAPVQLSPAAAVLERRAAVVDRLREADRDVARAAAVRLERVNEFRLEAEKANTDPDALRGDAIGAQARVRFRLSPDIERRSVKAQLAMALRISERAAETQLAMAEALATELTATMEALRAGEVTEWHARLIWGESCHLPAEDRLLFETQALVAAGTLSTARLKGKLRDIAERLHPDTAIERHQAAVEARDVWVDPLPDGTAVFSVRHSAETVIAVQNGIEHCARGVAADPDESRTLPQIRADLAIEFLANGELGGVKITPTAHIVVPALSIAGIPEELAILEGYGPIDPVTARQLLADADELIRLVTHPVTGTILAVDSYKPPTALRRWLQIRDQTWRTPGCGRRAATCEIDHTLERAKDHGPTAFDNLAHLCVNHHKLKTVTGLTYRHLDRTGTLEWTTPMGQNYITEPAVKMLGAPHLDDAIRQALLEHDPPPPEYDDRIPDDLYGEWQAAFDDELKADHAQLGQPGIFSG</sequence>
<keyword evidence="3" id="KW-1185">Reference proteome</keyword>
<evidence type="ECO:0000313" key="2">
    <source>
        <dbReference type="EMBL" id="MFC0678791.1"/>
    </source>
</evidence>
<protein>
    <submittedName>
        <fullName evidence="2">DUF222 domain-containing protein</fullName>
    </submittedName>
</protein>
<gene>
    <name evidence="2" type="ORF">ACFFGH_13155</name>
</gene>
<dbReference type="InterPro" id="IPR003870">
    <property type="entry name" value="DUF222"/>
</dbReference>
<organism evidence="2 3">
    <name type="scientific">Lysobacter korlensis</name>
    <dbReference type="NCBI Taxonomy" id="553636"/>
    <lineage>
        <taxon>Bacteria</taxon>
        <taxon>Pseudomonadati</taxon>
        <taxon>Pseudomonadota</taxon>
        <taxon>Gammaproteobacteria</taxon>
        <taxon>Lysobacterales</taxon>
        <taxon>Lysobacteraceae</taxon>
        <taxon>Lysobacter</taxon>
    </lineage>
</organism>
<name>A0ABV6RPA5_9GAMM</name>
<reference evidence="2 3" key="1">
    <citation type="submission" date="2024-09" db="EMBL/GenBank/DDBJ databases">
        <authorList>
            <person name="Sun Q."/>
            <person name="Mori K."/>
        </authorList>
    </citation>
    <scope>NUCLEOTIDE SEQUENCE [LARGE SCALE GENOMIC DNA]</scope>
    <source>
        <strain evidence="2 3">KCTC 23076</strain>
    </source>
</reference>
<comment type="caution">
    <text evidence="2">The sequence shown here is derived from an EMBL/GenBank/DDBJ whole genome shotgun (WGS) entry which is preliminary data.</text>
</comment>
<evidence type="ECO:0000259" key="1">
    <source>
        <dbReference type="Pfam" id="PF02720"/>
    </source>
</evidence>
<feature type="domain" description="DUF222" evidence="1">
    <location>
        <begin position="91"/>
        <end position="345"/>
    </location>
</feature>
<evidence type="ECO:0000313" key="3">
    <source>
        <dbReference type="Proteomes" id="UP001589896"/>
    </source>
</evidence>
<proteinExistence type="predicted"/>
<dbReference type="InterPro" id="IPR003615">
    <property type="entry name" value="HNH_nuc"/>
</dbReference>
<accession>A0ABV6RPA5</accession>
<dbReference type="EMBL" id="JBHLTG010000002">
    <property type="protein sequence ID" value="MFC0678791.1"/>
    <property type="molecule type" value="Genomic_DNA"/>
</dbReference>
<dbReference type="RefSeq" id="WP_386668945.1">
    <property type="nucleotide sequence ID" value="NZ_JBHLTG010000002.1"/>
</dbReference>
<dbReference type="CDD" id="cd00085">
    <property type="entry name" value="HNHc"/>
    <property type="match status" value="1"/>
</dbReference>